<reference evidence="6 7" key="1">
    <citation type="submission" date="2023-10" db="EMBL/GenBank/DDBJ databases">
        <title>Screening of Alkalihalobacillus lindianensis BZ-TG-R113 and Its Alleviation of Salt Stress on Rapeseed Growth.</title>
        <authorList>
            <person name="Zhao B."/>
            <person name="Guo T."/>
        </authorList>
    </citation>
    <scope>NUCLEOTIDE SEQUENCE [LARGE SCALE GENOMIC DNA]</scope>
    <source>
        <strain evidence="6 7">BZ-TG-R113</strain>
    </source>
</reference>
<name>A0ABU3XBG8_9BACI</name>
<gene>
    <name evidence="6" type="ORF">RYX56_12830</name>
</gene>
<evidence type="ECO:0000313" key="7">
    <source>
        <dbReference type="Proteomes" id="UP001287282"/>
    </source>
</evidence>
<accession>A0ABU3XBG8</accession>
<dbReference type="EC" id="2.7.1.12" evidence="6"/>
<dbReference type="Gene3D" id="3.30.420.40">
    <property type="match status" value="2"/>
</dbReference>
<evidence type="ECO:0000256" key="3">
    <source>
        <dbReference type="ARBA" id="ARBA00022777"/>
    </source>
</evidence>
<dbReference type="Pfam" id="PF00370">
    <property type="entry name" value="FGGY_N"/>
    <property type="match status" value="1"/>
</dbReference>
<keyword evidence="7" id="KW-1185">Reference proteome</keyword>
<dbReference type="CDD" id="cd07770">
    <property type="entry name" value="ASKHA_NBD_FGGY_GntK"/>
    <property type="match status" value="1"/>
</dbReference>
<dbReference type="EMBL" id="JAWJBA010000004">
    <property type="protein sequence ID" value="MDV2685240.1"/>
    <property type="molecule type" value="Genomic_DNA"/>
</dbReference>
<dbReference type="PANTHER" id="PTHR43095:SF2">
    <property type="entry name" value="GLUCONOKINASE"/>
    <property type="match status" value="1"/>
</dbReference>
<dbReference type="SUPFAM" id="SSF53067">
    <property type="entry name" value="Actin-like ATPase domain"/>
    <property type="match status" value="2"/>
</dbReference>
<evidence type="ECO:0000256" key="1">
    <source>
        <dbReference type="ARBA" id="ARBA00009156"/>
    </source>
</evidence>
<dbReference type="PIRSF" id="PIRSF000538">
    <property type="entry name" value="GlpK"/>
    <property type="match status" value="1"/>
</dbReference>
<sequence>MECQTSKDSTYVMGIDIGTTSAKVVLFTRSGHVASEAEAPYPTSSPKPDYSEQDPLLIEEAIVHSVSEVMKKSRIKPDQLLSIGFSAAMHSLICVDDSNRPLSPMITWADRRSIKQVNHYLKEDRSELEKNGTPLHPMSPLFKLLWMKEHAYTPYLNATKFVSIKEFFISRWFNRFVVDYGVASATGLFNVHTLDWNETALNIAGITRDQLSTPVSPTYVCQGLTEEFAQQLGIHRDTPFAVGSSDGPLANIGVGAIKEGDLTLTIGTSGAIRKISSSPARTLKQIFCYSISERHWVLGGPTNNGGNVLQWAIETLSPSNSDTSLTRFENALSLAQTSPPGANSLLFLPYLHGERAPLWRADARGAWLGISSTHTKADFLRSCIEGIVFNLYQISAIVENVTGENKRIYVNGGFARSRFWLQLVADVFGKNLEIPLTHQSAAWGAAWFSLMAIGEEDNLENIANHIPMGDTIYFNQEKHSLYKDLISLFVEAQASQEEIAAKLSAYQIKTP</sequence>
<keyword evidence="2 6" id="KW-0808">Transferase</keyword>
<evidence type="ECO:0000313" key="6">
    <source>
        <dbReference type="EMBL" id="MDV2685240.1"/>
    </source>
</evidence>
<dbReference type="InterPro" id="IPR018484">
    <property type="entry name" value="FGGY_N"/>
</dbReference>
<comment type="caution">
    <text evidence="6">The sequence shown here is derived from an EMBL/GenBank/DDBJ whole genome shotgun (WGS) entry which is preliminary data.</text>
</comment>
<dbReference type="RefSeq" id="WP_317122443.1">
    <property type="nucleotide sequence ID" value="NZ_JAWJBA010000004.1"/>
</dbReference>
<dbReference type="InterPro" id="IPR043129">
    <property type="entry name" value="ATPase_NBD"/>
</dbReference>
<dbReference type="PROSITE" id="PS00933">
    <property type="entry name" value="FGGY_KINASES_1"/>
    <property type="match status" value="1"/>
</dbReference>
<comment type="similarity">
    <text evidence="1">Belongs to the FGGY kinase family.</text>
</comment>
<dbReference type="PANTHER" id="PTHR43095">
    <property type="entry name" value="SUGAR KINASE"/>
    <property type="match status" value="1"/>
</dbReference>
<dbReference type="Pfam" id="PF02782">
    <property type="entry name" value="FGGY_C"/>
    <property type="match status" value="1"/>
</dbReference>
<keyword evidence="3" id="KW-0418">Kinase</keyword>
<dbReference type="GO" id="GO:0046316">
    <property type="term" value="F:gluconokinase activity"/>
    <property type="evidence" value="ECO:0007669"/>
    <property type="project" value="UniProtKB-EC"/>
</dbReference>
<dbReference type="InterPro" id="IPR000577">
    <property type="entry name" value="Carb_kinase_FGGY"/>
</dbReference>
<feature type="domain" description="Carbohydrate kinase FGGY C-terminal" evidence="5">
    <location>
        <begin position="265"/>
        <end position="452"/>
    </location>
</feature>
<evidence type="ECO:0000256" key="2">
    <source>
        <dbReference type="ARBA" id="ARBA00022679"/>
    </source>
</evidence>
<dbReference type="Proteomes" id="UP001287282">
    <property type="component" value="Unassembled WGS sequence"/>
</dbReference>
<evidence type="ECO:0000259" key="4">
    <source>
        <dbReference type="Pfam" id="PF00370"/>
    </source>
</evidence>
<proteinExistence type="inferred from homology"/>
<organism evidence="6 7">
    <name type="scientific">Alkalihalophilus lindianensis</name>
    <dbReference type="NCBI Taxonomy" id="1630542"/>
    <lineage>
        <taxon>Bacteria</taxon>
        <taxon>Bacillati</taxon>
        <taxon>Bacillota</taxon>
        <taxon>Bacilli</taxon>
        <taxon>Bacillales</taxon>
        <taxon>Bacillaceae</taxon>
        <taxon>Alkalihalophilus</taxon>
    </lineage>
</organism>
<protein>
    <submittedName>
        <fullName evidence="6">Gluconokinase</fullName>
        <ecNumber evidence="6">2.7.1.12</ecNumber>
    </submittedName>
</protein>
<feature type="domain" description="Carbohydrate kinase FGGY N-terminal" evidence="4">
    <location>
        <begin position="11"/>
        <end position="253"/>
    </location>
</feature>
<dbReference type="InterPro" id="IPR018485">
    <property type="entry name" value="FGGY_C"/>
</dbReference>
<dbReference type="InterPro" id="IPR018483">
    <property type="entry name" value="Carb_kinase_FGGY_CS"/>
</dbReference>
<dbReference type="InterPro" id="IPR050406">
    <property type="entry name" value="FGGY_Carb_Kinase"/>
</dbReference>
<evidence type="ECO:0000259" key="5">
    <source>
        <dbReference type="Pfam" id="PF02782"/>
    </source>
</evidence>